<dbReference type="AlphaFoldDB" id="A0AAP0HQJ8"/>
<evidence type="ECO:0000313" key="1">
    <source>
        <dbReference type="EMBL" id="KAK9092896.1"/>
    </source>
</evidence>
<dbReference type="Proteomes" id="UP001420932">
    <property type="component" value="Unassembled WGS sequence"/>
</dbReference>
<keyword evidence="2" id="KW-1185">Reference proteome</keyword>
<protein>
    <submittedName>
        <fullName evidence="1">Uncharacterized protein</fullName>
    </submittedName>
</protein>
<dbReference type="EMBL" id="JBBNAF010000012">
    <property type="protein sequence ID" value="KAK9092896.1"/>
    <property type="molecule type" value="Genomic_DNA"/>
</dbReference>
<gene>
    <name evidence="1" type="ORF">Syun_027807</name>
</gene>
<reference evidence="1 2" key="1">
    <citation type="submission" date="2024-01" db="EMBL/GenBank/DDBJ databases">
        <title>Genome assemblies of Stephania.</title>
        <authorList>
            <person name="Yang L."/>
        </authorList>
    </citation>
    <scope>NUCLEOTIDE SEQUENCE [LARGE SCALE GENOMIC DNA]</scope>
    <source>
        <strain evidence="1">YNDBR</strain>
        <tissue evidence="1">Leaf</tissue>
    </source>
</reference>
<organism evidence="1 2">
    <name type="scientific">Stephania yunnanensis</name>
    <dbReference type="NCBI Taxonomy" id="152371"/>
    <lineage>
        <taxon>Eukaryota</taxon>
        <taxon>Viridiplantae</taxon>
        <taxon>Streptophyta</taxon>
        <taxon>Embryophyta</taxon>
        <taxon>Tracheophyta</taxon>
        <taxon>Spermatophyta</taxon>
        <taxon>Magnoliopsida</taxon>
        <taxon>Ranunculales</taxon>
        <taxon>Menispermaceae</taxon>
        <taxon>Menispermoideae</taxon>
        <taxon>Cissampelideae</taxon>
        <taxon>Stephania</taxon>
    </lineage>
</organism>
<evidence type="ECO:0000313" key="2">
    <source>
        <dbReference type="Proteomes" id="UP001420932"/>
    </source>
</evidence>
<accession>A0AAP0HQJ8</accession>
<comment type="caution">
    <text evidence="1">The sequence shown here is derived from an EMBL/GenBank/DDBJ whole genome shotgun (WGS) entry which is preliminary data.</text>
</comment>
<sequence length="114" mass="13185">MRTRGAMLVAPVVQIDLVVQEEKVTSIAQPRVEPRIIPLVIPVDRPVVVEPIKEDKLLSEFRKNSPQRFYGGFDLEKNDEWILNHEKIHMLLNTPENLNVSLSTHYLESNALMW</sequence>
<name>A0AAP0HQJ8_9MAGN</name>
<proteinExistence type="predicted"/>